<reference evidence="1 2" key="1">
    <citation type="submission" date="2019-08" db="EMBL/GenBank/DDBJ databases">
        <authorList>
            <person name="Alioto T."/>
            <person name="Alioto T."/>
            <person name="Gomez Garrido J."/>
        </authorList>
    </citation>
    <scope>NUCLEOTIDE SEQUENCE [LARGE SCALE GENOMIC DNA]</scope>
</reference>
<gene>
    <name evidence="1" type="ORF">CINCED_3A020212</name>
</gene>
<dbReference type="AlphaFoldDB" id="A0A5E4M1F7"/>
<dbReference type="Proteomes" id="UP000325440">
    <property type="component" value="Unassembled WGS sequence"/>
</dbReference>
<protein>
    <submittedName>
        <fullName evidence="1">Uncharacterized protein</fullName>
    </submittedName>
</protein>
<proteinExistence type="predicted"/>
<sequence length="81" mass="9154">MDLTNANFEIMASWNLTWAAAIKNDNLLCTISLGHTPTGFDLTLRKLWCTLNRVITYGRCADSLYKWGLENSPECDCGEDH</sequence>
<dbReference type="EMBL" id="CABPRJ010000020">
    <property type="protein sequence ID" value="VVC25800.1"/>
    <property type="molecule type" value="Genomic_DNA"/>
</dbReference>
<evidence type="ECO:0000313" key="1">
    <source>
        <dbReference type="EMBL" id="VVC25800.1"/>
    </source>
</evidence>
<name>A0A5E4M1F7_9HEMI</name>
<evidence type="ECO:0000313" key="2">
    <source>
        <dbReference type="Proteomes" id="UP000325440"/>
    </source>
</evidence>
<keyword evidence="2" id="KW-1185">Reference proteome</keyword>
<organism evidence="1 2">
    <name type="scientific">Cinara cedri</name>
    <dbReference type="NCBI Taxonomy" id="506608"/>
    <lineage>
        <taxon>Eukaryota</taxon>
        <taxon>Metazoa</taxon>
        <taxon>Ecdysozoa</taxon>
        <taxon>Arthropoda</taxon>
        <taxon>Hexapoda</taxon>
        <taxon>Insecta</taxon>
        <taxon>Pterygota</taxon>
        <taxon>Neoptera</taxon>
        <taxon>Paraneoptera</taxon>
        <taxon>Hemiptera</taxon>
        <taxon>Sternorrhyncha</taxon>
        <taxon>Aphidomorpha</taxon>
        <taxon>Aphidoidea</taxon>
        <taxon>Aphididae</taxon>
        <taxon>Lachninae</taxon>
        <taxon>Cinara</taxon>
    </lineage>
</organism>
<accession>A0A5E4M1F7</accession>
<dbReference type="OrthoDB" id="411823at2759"/>